<comment type="caution">
    <text evidence="1">The sequence shown here is derived from an EMBL/GenBank/DDBJ whole genome shotgun (WGS) entry which is preliminary data.</text>
</comment>
<dbReference type="Proteomes" id="UP001196509">
    <property type="component" value="Unassembled WGS sequence"/>
</dbReference>
<organism evidence="1 2">
    <name type="scientific">Flavimaribacter sediminis</name>
    <dbReference type="NCBI Taxonomy" id="2865987"/>
    <lineage>
        <taxon>Bacteria</taxon>
        <taxon>Pseudomonadati</taxon>
        <taxon>Pseudomonadota</taxon>
        <taxon>Alphaproteobacteria</taxon>
        <taxon>Hyphomicrobiales</taxon>
        <taxon>Rhizobiaceae</taxon>
        <taxon>Flavimaribacter</taxon>
    </lineage>
</organism>
<gene>
    <name evidence="1" type="ORF">K1W69_03975</name>
</gene>
<protein>
    <submittedName>
        <fullName evidence="1">Uncharacterized protein</fullName>
    </submittedName>
</protein>
<name>A0AAE3CZV8_9HYPH</name>
<evidence type="ECO:0000313" key="1">
    <source>
        <dbReference type="EMBL" id="MBW8636337.1"/>
    </source>
</evidence>
<sequence length="94" mass="10713">MLDGLRGLLFASGEAYQFDWNREIRRCLASNAHILAIRDRRGSFDWLSRQISADEASDPIPADGRVPDPFVQKVEGVLNDIDRRTLKNRTKSAR</sequence>
<dbReference type="AlphaFoldDB" id="A0AAE3CZV8"/>
<accession>A0AAE3CZV8</accession>
<dbReference type="EMBL" id="JAICBX010000001">
    <property type="protein sequence ID" value="MBW8636337.1"/>
    <property type="molecule type" value="Genomic_DNA"/>
</dbReference>
<proteinExistence type="predicted"/>
<reference evidence="1" key="1">
    <citation type="submission" date="2021-08" db="EMBL/GenBank/DDBJ databases">
        <title>Hoeflea bacterium WL0058 sp. nov., isolated from the sediment.</title>
        <authorList>
            <person name="Wang L."/>
            <person name="Zhang D."/>
        </authorList>
    </citation>
    <scope>NUCLEOTIDE SEQUENCE</scope>
    <source>
        <strain evidence="1">WL0058</strain>
    </source>
</reference>
<keyword evidence="2" id="KW-1185">Reference proteome</keyword>
<dbReference type="RefSeq" id="WP_220227030.1">
    <property type="nucleotide sequence ID" value="NZ_JAICBX010000001.1"/>
</dbReference>
<evidence type="ECO:0000313" key="2">
    <source>
        <dbReference type="Proteomes" id="UP001196509"/>
    </source>
</evidence>